<dbReference type="AlphaFoldDB" id="A0A1F7IA88"/>
<dbReference type="SUPFAM" id="SSF53448">
    <property type="entry name" value="Nucleotide-diphospho-sugar transferases"/>
    <property type="match status" value="1"/>
</dbReference>
<feature type="domain" description="Glycosyltransferase 2-like" evidence="1">
    <location>
        <begin position="12"/>
        <end position="116"/>
    </location>
</feature>
<reference evidence="2 3" key="1">
    <citation type="journal article" date="2016" name="Nat. Commun.">
        <title>Thousands of microbial genomes shed light on interconnected biogeochemical processes in an aquifer system.</title>
        <authorList>
            <person name="Anantharaman K."/>
            <person name="Brown C.T."/>
            <person name="Hug L.A."/>
            <person name="Sharon I."/>
            <person name="Castelle C.J."/>
            <person name="Probst A.J."/>
            <person name="Thomas B.C."/>
            <person name="Singh A."/>
            <person name="Wilkins M.J."/>
            <person name="Karaoz U."/>
            <person name="Brodie E.L."/>
            <person name="Williams K.H."/>
            <person name="Hubbard S.S."/>
            <person name="Banfield J.F."/>
        </authorList>
    </citation>
    <scope>NUCLEOTIDE SEQUENCE [LARGE SCALE GENOMIC DNA]</scope>
</reference>
<dbReference type="EMBL" id="MGAF01000034">
    <property type="protein sequence ID" value="OGK40280.1"/>
    <property type="molecule type" value="Genomic_DNA"/>
</dbReference>
<dbReference type="InterPro" id="IPR001173">
    <property type="entry name" value="Glyco_trans_2-like"/>
</dbReference>
<evidence type="ECO:0000313" key="2">
    <source>
        <dbReference type="EMBL" id="OGK40280.1"/>
    </source>
</evidence>
<accession>A0A1F7IA88</accession>
<dbReference type="Pfam" id="PF00535">
    <property type="entry name" value="Glycos_transf_2"/>
    <property type="match status" value="1"/>
</dbReference>
<gene>
    <name evidence="2" type="ORF">A3A74_07280</name>
</gene>
<dbReference type="STRING" id="1802055.A3A74_07280"/>
<sequence length="234" mass="27511">MNKSILQKPKVSCIIPFWNEGQRLFNVLDEIVKCKNINEIICVDDYSDTNFSSEIKKYSPSTKYMRLNKNLGKSGAILKGLKHSEGDRILLIDADLRNVNHLEIDNAISVIQKNRNIDMLILRRIKAPLFVKLTRGDVLSTGERIVKRFLLQEVLEKYAKGWQLESKINLYMYTNKKDVFWFPHSGINTHWKWGFYKDLKYHQLKFKDIFSIGLTNLVKLFLFFGKRKYLSVNE</sequence>
<dbReference type="Proteomes" id="UP000179270">
    <property type="component" value="Unassembled WGS sequence"/>
</dbReference>
<evidence type="ECO:0000313" key="3">
    <source>
        <dbReference type="Proteomes" id="UP000179270"/>
    </source>
</evidence>
<comment type="caution">
    <text evidence="2">The sequence shown here is derived from an EMBL/GenBank/DDBJ whole genome shotgun (WGS) entry which is preliminary data.</text>
</comment>
<dbReference type="PANTHER" id="PTHR10859">
    <property type="entry name" value="GLYCOSYL TRANSFERASE"/>
    <property type="match status" value="1"/>
</dbReference>
<protein>
    <recommendedName>
        <fullName evidence="1">Glycosyltransferase 2-like domain-containing protein</fullName>
    </recommendedName>
</protein>
<dbReference type="InterPro" id="IPR029044">
    <property type="entry name" value="Nucleotide-diphossugar_trans"/>
</dbReference>
<proteinExistence type="predicted"/>
<evidence type="ECO:0000259" key="1">
    <source>
        <dbReference type="Pfam" id="PF00535"/>
    </source>
</evidence>
<dbReference type="GO" id="GO:0006487">
    <property type="term" value="P:protein N-linked glycosylation"/>
    <property type="evidence" value="ECO:0007669"/>
    <property type="project" value="TreeGrafter"/>
</dbReference>
<dbReference type="PANTHER" id="PTHR10859:SF91">
    <property type="entry name" value="DOLICHYL-PHOSPHATE BETA-GLUCOSYLTRANSFERASE"/>
    <property type="match status" value="1"/>
</dbReference>
<dbReference type="Gene3D" id="3.90.550.10">
    <property type="entry name" value="Spore Coat Polysaccharide Biosynthesis Protein SpsA, Chain A"/>
    <property type="match status" value="1"/>
</dbReference>
<name>A0A1F7IA88_9BACT</name>
<organism evidence="2 3">
    <name type="scientific">Candidatus Roizmanbacteria bacterium RIFCSPLOWO2_01_FULL_35_13</name>
    <dbReference type="NCBI Taxonomy" id="1802055"/>
    <lineage>
        <taxon>Bacteria</taxon>
        <taxon>Candidatus Roizmaniibacteriota</taxon>
    </lineage>
</organism>